<dbReference type="PANTHER" id="PTHR37294:SF1">
    <property type="entry name" value="3'-5' EXORIBONUCLEASE YHAM"/>
    <property type="match status" value="1"/>
</dbReference>
<dbReference type="SUPFAM" id="SSF109604">
    <property type="entry name" value="HD-domain/PDEase-like"/>
    <property type="match status" value="1"/>
</dbReference>
<keyword evidence="4" id="KW-1185">Reference proteome</keyword>
<evidence type="ECO:0000259" key="2">
    <source>
        <dbReference type="SMART" id="SM00471"/>
    </source>
</evidence>
<sequence length="338" mass="37769">MKEPMIADLARYENQSITGFFCASQKSVRNKKDGAPYLALVLADSTGQVEALLWDMTDCRGEFSQGDVVKVRGQVGRYRDKLQLTLSQIRKAEPNEFTLADFVRATERDVNELWQELESWVASFTDADLQRLVRAFLNDAEIGGALREAPAAKSMHHAWIGGLLEHIVSLVGLCDRVASYYPGIHRDLVLTGAMLHDIGKLAELRWGMSFDYTLPGQLLGHITMGVNMVERKIAELGDFPAEKRVLVEHMILSHHGRYEYGSPKLPMIPEAILLHYLDDLDAKMQTVTNEFARAAASGRDAAEMTEWVRSMERPLLNTRAYLATAEKPTASEDTDAGT</sequence>
<dbReference type="InterPro" id="IPR004365">
    <property type="entry name" value="NA-bd_OB_tRNA"/>
</dbReference>
<dbReference type="SMART" id="SM00471">
    <property type="entry name" value="HDc"/>
    <property type="match status" value="1"/>
</dbReference>
<dbReference type="GO" id="GO:0003676">
    <property type="term" value="F:nucleic acid binding"/>
    <property type="evidence" value="ECO:0007669"/>
    <property type="project" value="InterPro"/>
</dbReference>
<accession>C1F538</accession>
<dbReference type="KEGG" id="aca:ACP_3125"/>
<dbReference type="PANTHER" id="PTHR37294">
    <property type="entry name" value="3'-5' EXORIBONUCLEASE YHAM"/>
    <property type="match status" value="1"/>
</dbReference>
<dbReference type="InterPro" id="IPR050798">
    <property type="entry name" value="YhaM_exoribonuc/phosphodiest"/>
</dbReference>
<dbReference type="CDD" id="cd04492">
    <property type="entry name" value="YhaM_OBF_like"/>
    <property type="match status" value="1"/>
</dbReference>
<keyword evidence="1" id="KW-0378">Hydrolase</keyword>
<dbReference type="CDD" id="cd00077">
    <property type="entry name" value="HDc"/>
    <property type="match status" value="1"/>
</dbReference>
<dbReference type="EMBL" id="CP001472">
    <property type="protein sequence ID" value="ACO32297.1"/>
    <property type="molecule type" value="Genomic_DNA"/>
</dbReference>
<dbReference type="SUPFAM" id="SSF50249">
    <property type="entry name" value="Nucleic acid-binding proteins"/>
    <property type="match status" value="1"/>
</dbReference>
<dbReference type="GO" id="GO:0016787">
    <property type="term" value="F:hydrolase activity"/>
    <property type="evidence" value="ECO:0007669"/>
    <property type="project" value="UniProtKB-KW"/>
</dbReference>
<dbReference type="InterPro" id="IPR006674">
    <property type="entry name" value="HD_domain"/>
</dbReference>
<dbReference type="Proteomes" id="UP000002207">
    <property type="component" value="Chromosome"/>
</dbReference>
<evidence type="ECO:0000313" key="4">
    <source>
        <dbReference type="Proteomes" id="UP000002207"/>
    </source>
</evidence>
<dbReference type="eggNOG" id="COG3481">
    <property type="taxonomic scope" value="Bacteria"/>
</dbReference>
<evidence type="ECO:0000313" key="3">
    <source>
        <dbReference type="EMBL" id="ACO32297.1"/>
    </source>
</evidence>
<dbReference type="STRING" id="240015.ACP_3125"/>
<reference evidence="3 4" key="1">
    <citation type="journal article" date="2009" name="Appl. Environ. Microbiol.">
        <title>Three genomes from the phylum Acidobacteria provide insight into the lifestyles of these microorganisms in soils.</title>
        <authorList>
            <person name="Ward N.L."/>
            <person name="Challacombe J.F."/>
            <person name="Janssen P.H."/>
            <person name="Henrissat B."/>
            <person name="Coutinho P.M."/>
            <person name="Wu M."/>
            <person name="Xie G."/>
            <person name="Haft D.H."/>
            <person name="Sait M."/>
            <person name="Badger J."/>
            <person name="Barabote R.D."/>
            <person name="Bradley B."/>
            <person name="Brettin T.S."/>
            <person name="Brinkac L.M."/>
            <person name="Bruce D."/>
            <person name="Creasy T."/>
            <person name="Daugherty S.C."/>
            <person name="Davidsen T.M."/>
            <person name="DeBoy R.T."/>
            <person name="Detter J.C."/>
            <person name="Dodson R.J."/>
            <person name="Durkin A.S."/>
            <person name="Ganapathy A."/>
            <person name="Gwinn-Giglio M."/>
            <person name="Han C.S."/>
            <person name="Khouri H."/>
            <person name="Kiss H."/>
            <person name="Kothari S.P."/>
            <person name="Madupu R."/>
            <person name="Nelson K.E."/>
            <person name="Nelson W.C."/>
            <person name="Paulsen I."/>
            <person name="Penn K."/>
            <person name="Ren Q."/>
            <person name="Rosovitz M.J."/>
            <person name="Selengut J.D."/>
            <person name="Shrivastava S."/>
            <person name="Sullivan S.A."/>
            <person name="Tapia R."/>
            <person name="Thompson L.S."/>
            <person name="Watkins K.L."/>
            <person name="Yang Q."/>
            <person name="Yu C."/>
            <person name="Zafar N."/>
            <person name="Zhou L."/>
            <person name="Kuske C.R."/>
        </authorList>
    </citation>
    <scope>NUCLEOTIDE SEQUENCE [LARGE SCALE GENOMIC DNA]</scope>
    <source>
        <strain evidence="4">ATCC 51196 / DSM 11244 / BCRC 80197 / JCM 7670 / NBRC 15755 / NCIMB 13165 / 161</strain>
    </source>
</reference>
<dbReference type="InParanoid" id="C1F538"/>
<dbReference type="Gene3D" id="2.40.50.140">
    <property type="entry name" value="Nucleic acid-binding proteins"/>
    <property type="match status" value="1"/>
</dbReference>
<proteinExistence type="predicted"/>
<dbReference type="OrthoDB" id="9778453at2"/>
<dbReference type="Pfam" id="PF01336">
    <property type="entry name" value="tRNA_anti-codon"/>
    <property type="match status" value="1"/>
</dbReference>
<dbReference type="Gene3D" id="1.10.3210.10">
    <property type="entry name" value="Hypothetical protein af1432"/>
    <property type="match status" value="1"/>
</dbReference>
<dbReference type="InterPro" id="IPR003607">
    <property type="entry name" value="HD/PDEase_dom"/>
</dbReference>
<organism evidence="3 4">
    <name type="scientific">Acidobacterium capsulatum (strain ATCC 51196 / DSM 11244 / BCRC 80197 / JCM 7670 / NBRC 15755 / NCIMB 13165 / 161)</name>
    <dbReference type="NCBI Taxonomy" id="240015"/>
    <lineage>
        <taxon>Bacteria</taxon>
        <taxon>Pseudomonadati</taxon>
        <taxon>Acidobacteriota</taxon>
        <taxon>Terriglobia</taxon>
        <taxon>Terriglobales</taxon>
        <taxon>Acidobacteriaceae</taxon>
        <taxon>Acidobacterium</taxon>
    </lineage>
</organism>
<dbReference type="AlphaFoldDB" id="C1F538"/>
<protein>
    <submittedName>
        <fullName evidence="3">OB-fold nucleic acid binding domain protein/HD domain protein</fullName>
    </submittedName>
</protein>
<feature type="domain" description="HD/PDEase" evidence="2">
    <location>
        <begin position="159"/>
        <end position="292"/>
    </location>
</feature>
<dbReference type="HOGENOM" id="CLU_056349_2_0_0"/>
<dbReference type="InterPro" id="IPR012340">
    <property type="entry name" value="NA-bd_OB-fold"/>
</dbReference>
<evidence type="ECO:0000256" key="1">
    <source>
        <dbReference type="ARBA" id="ARBA00022801"/>
    </source>
</evidence>
<dbReference type="GO" id="GO:0031125">
    <property type="term" value="P:rRNA 3'-end processing"/>
    <property type="evidence" value="ECO:0007669"/>
    <property type="project" value="TreeGrafter"/>
</dbReference>
<gene>
    <name evidence="3" type="ordered locus">ACP_3125</name>
</gene>
<name>C1F538_ACIC5</name>
<dbReference type="Pfam" id="PF01966">
    <property type="entry name" value="HD"/>
    <property type="match status" value="1"/>
</dbReference>